<organism evidence="1 2">
    <name type="scientific">Leptospira limi</name>
    <dbReference type="NCBI Taxonomy" id="2950023"/>
    <lineage>
        <taxon>Bacteria</taxon>
        <taxon>Pseudomonadati</taxon>
        <taxon>Spirochaetota</taxon>
        <taxon>Spirochaetia</taxon>
        <taxon>Leptospirales</taxon>
        <taxon>Leptospiraceae</taxon>
        <taxon>Leptospira</taxon>
    </lineage>
</organism>
<proteinExistence type="predicted"/>
<name>A0ABT3LZ44_9LEPT</name>
<gene>
    <name evidence="1" type="ORF">ND812_12920</name>
</gene>
<keyword evidence="2" id="KW-1185">Reference proteome</keyword>
<reference evidence="1 2" key="1">
    <citation type="submission" date="2022-06" db="EMBL/GenBank/DDBJ databases">
        <title>Leptospira isolates from biofilms formed at urban environments.</title>
        <authorList>
            <person name="Ribeiro P.S."/>
            <person name="Sousa T."/>
            <person name="Carvalho N."/>
            <person name="Aburjaile F."/>
            <person name="Neves F."/>
            <person name="Oliveira D."/>
            <person name="Blanco L."/>
            <person name="Lima J."/>
            <person name="Costa F."/>
            <person name="Brenig B."/>
            <person name="Soares S."/>
            <person name="Ramos R."/>
            <person name="Goes-Neto A."/>
            <person name="Matiuzzi M."/>
            <person name="Azevedo V."/>
            <person name="Ristow P."/>
        </authorList>
    </citation>
    <scope>NUCLEOTIDE SEQUENCE [LARGE SCALE GENOMIC DNA]</scope>
    <source>
        <strain evidence="1 2">VSF25</strain>
    </source>
</reference>
<dbReference type="Proteomes" id="UP001209737">
    <property type="component" value="Unassembled WGS sequence"/>
</dbReference>
<dbReference type="InterPro" id="IPR027611">
    <property type="entry name" value="SpoChClust_oxygenase"/>
</dbReference>
<comment type="caution">
    <text evidence="1">The sequence shown here is derived from an EMBL/GenBank/DDBJ whole genome shotgun (WGS) entry which is preliminary data.</text>
</comment>
<protein>
    <submittedName>
        <fullName evidence="1">2OG-Fe(II) oxygenase</fullName>
    </submittedName>
</protein>
<dbReference type="NCBIfam" id="TIGR04324">
    <property type="entry name" value="SpoChoClust_2"/>
    <property type="match status" value="1"/>
</dbReference>
<dbReference type="SUPFAM" id="SSF51197">
    <property type="entry name" value="Clavaminate synthase-like"/>
    <property type="match status" value="1"/>
</dbReference>
<evidence type="ECO:0000313" key="2">
    <source>
        <dbReference type="Proteomes" id="UP001209737"/>
    </source>
</evidence>
<evidence type="ECO:0000313" key="1">
    <source>
        <dbReference type="EMBL" id="MCW7462994.1"/>
    </source>
</evidence>
<accession>A0ABT3LZ44</accession>
<dbReference type="Gene3D" id="2.60.120.620">
    <property type="entry name" value="q2cbj1_9rhob like domain"/>
    <property type="match status" value="1"/>
</dbReference>
<sequence length="265" mass="30678">MFFSEKELELSKQYFEEGYVIAEAANQDSLNWIRGKYVSIIKDILSISKDISSDEDLFGKIHEKVKVSELNDFRLKVIQSINSEKDFRFHYFQVAKPYLEALVGNELAMQLRVNLSIQFPNDDSSLLPVHSDTWSGDSPYEVVVWLPLVDCYKTKSMYILPPKETDILFRNFGKKAGVSSEELYQSISKDVKFLEINYGQVLLFNQGLPHGNRINLEPLTRWTMNCRFKGVFTPYGDKKLGEFFEPITLRSASRVGMDYFFPTIQ</sequence>
<dbReference type="EMBL" id="JAMQPV010000001">
    <property type="protein sequence ID" value="MCW7462994.1"/>
    <property type="molecule type" value="Genomic_DNA"/>
</dbReference>
<dbReference type="RefSeq" id="WP_265375777.1">
    <property type="nucleotide sequence ID" value="NZ_JAMQPV010000001.1"/>
</dbReference>